<comment type="caution">
    <text evidence="4">The sequence shown here is derived from an EMBL/GenBank/DDBJ whole genome shotgun (WGS) entry which is preliminary data.</text>
</comment>
<dbReference type="InterPro" id="IPR025714">
    <property type="entry name" value="Methyltranfer_dom"/>
</dbReference>
<dbReference type="GO" id="GO:0009100">
    <property type="term" value="P:glycoprotein metabolic process"/>
    <property type="evidence" value="ECO:0007669"/>
    <property type="project" value="UniProtKB-ARBA"/>
</dbReference>
<proteinExistence type="predicted"/>
<dbReference type="InterPro" id="IPR029063">
    <property type="entry name" value="SAM-dependent_MTases_sf"/>
</dbReference>
<dbReference type="SUPFAM" id="SSF53335">
    <property type="entry name" value="S-adenosyl-L-methionine-dependent methyltransferases"/>
    <property type="match status" value="1"/>
</dbReference>
<dbReference type="Pfam" id="PF13847">
    <property type="entry name" value="Methyltransf_31"/>
    <property type="match status" value="1"/>
</dbReference>
<keyword evidence="4" id="KW-0808">Transferase</keyword>
<dbReference type="CDD" id="cd02440">
    <property type="entry name" value="AdoMet_MTases"/>
    <property type="match status" value="1"/>
</dbReference>
<dbReference type="GO" id="GO:0008168">
    <property type="term" value="F:methyltransferase activity"/>
    <property type="evidence" value="ECO:0007669"/>
    <property type="project" value="UniProtKB-KW"/>
</dbReference>
<keyword evidence="5" id="KW-1185">Reference proteome</keyword>
<dbReference type="RefSeq" id="WP_192144199.1">
    <property type="nucleotide sequence ID" value="NZ_JACYXZ010000004.1"/>
</dbReference>
<dbReference type="InterPro" id="IPR007074">
    <property type="entry name" value="LicD/FKTN/FKRP_NTP_transf"/>
</dbReference>
<accession>A0A927K5F0</accession>
<evidence type="ECO:0000256" key="1">
    <source>
        <dbReference type="SAM" id="MobiDB-lite"/>
    </source>
</evidence>
<dbReference type="EMBL" id="JACYXZ010000004">
    <property type="protein sequence ID" value="MBD8870864.1"/>
    <property type="molecule type" value="Genomic_DNA"/>
</dbReference>
<keyword evidence="4" id="KW-0489">Methyltransferase</keyword>
<evidence type="ECO:0000259" key="2">
    <source>
        <dbReference type="Pfam" id="PF04991"/>
    </source>
</evidence>
<feature type="region of interest" description="Disordered" evidence="1">
    <location>
        <begin position="44"/>
        <end position="67"/>
    </location>
</feature>
<organism evidence="4 5">
    <name type="scientific">Nocardioides donggukensis</name>
    <dbReference type="NCBI Taxonomy" id="2774019"/>
    <lineage>
        <taxon>Bacteria</taxon>
        <taxon>Bacillati</taxon>
        <taxon>Actinomycetota</taxon>
        <taxon>Actinomycetes</taxon>
        <taxon>Propionibacteriales</taxon>
        <taxon>Nocardioidaceae</taxon>
        <taxon>Nocardioides</taxon>
    </lineage>
</organism>
<feature type="domain" description="Methyltransferase" evidence="3">
    <location>
        <begin position="366"/>
        <end position="425"/>
    </location>
</feature>
<dbReference type="Proteomes" id="UP000616839">
    <property type="component" value="Unassembled WGS sequence"/>
</dbReference>
<evidence type="ECO:0000259" key="3">
    <source>
        <dbReference type="Pfam" id="PF13847"/>
    </source>
</evidence>
<evidence type="ECO:0000313" key="5">
    <source>
        <dbReference type="Proteomes" id="UP000616839"/>
    </source>
</evidence>
<sequence>MEEFSDRLVVGWVSVPADLPPTRVSLHLGSLVLASTFATVGGALSAPGTRRRRLRPANAPRGDRRRSDDQIRTFSFRVRDIWQYVDRGTRITVRVEGQPLPISGHGMFLTPPGRGQHGLERLREKLEEGYVLTQFGEIALSKRLDVEWQRTVLGLHARAARILADEHGLDLFIVYGTLLGAVREGGFIGHDADYDTAYVSRHRTAPEVALELEEVAMTLIRHGLEVDAHPLVLHVSDPEEPQHRIDVFHTYFDLDDRLRFPFGVASTHTLTTGEWAGTREIEFAGGRTRIPADPGRVVAMLYGDDWRRPKPGFNWNIERLDSVPEAGLSQEQRTRIYWSDFYSRTRSTSGSTFFEFVDAMSGVPDTVIDIGCGDGRDACAFGRSGRTVLGLDQSVVGIDHARERAASLDLAELVSFDVADVADVDDLGRALDEVEERADGPVLFYLRFFLHAIPESVQDGLLSAISAHARPGDLFAAEFRTDADAKTDKVHEKHYRRFQSAGALATDLREARGFEILHFEEGAGLSPYKGEDPVLCRIVGRRL</sequence>
<gene>
    <name evidence="4" type="ORF">IE331_14640</name>
</gene>
<dbReference type="Pfam" id="PF04991">
    <property type="entry name" value="LicD"/>
    <property type="match status" value="1"/>
</dbReference>
<name>A0A927K5F0_9ACTN</name>
<protein>
    <submittedName>
        <fullName evidence="4">Methyltransferase domain-containing protein</fullName>
    </submittedName>
</protein>
<dbReference type="GO" id="GO:0032259">
    <property type="term" value="P:methylation"/>
    <property type="evidence" value="ECO:0007669"/>
    <property type="project" value="UniProtKB-KW"/>
</dbReference>
<reference evidence="4" key="1">
    <citation type="submission" date="2020-09" db="EMBL/GenBank/DDBJ databases">
        <title>Nocardioides sp. strain MJB4 16S ribosomal RNA gene Genome sequencing and assembly.</title>
        <authorList>
            <person name="Kim I."/>
        </authorList>
    </citation>
    <scope>NUCLEOTIDE SEQUENCE</scope>
    <source>
        <strain evidence="4">MJB4</strain>
    </source>
</reference>
<feature type="domain" description="LicD/FKTN/FKRP nucleotidyltransferase" evidence="2">
    <location>
        <begin position="165"/>
        <end position="195"/>
    </location>
</feature>
<dbReference type="Gene3D" id="3.40.50.150">
    <property type="entry name" value="Vaccinia Virus protein VP39"/>
    <property type="match status" value="1"/>
</dbReference>
<evidence type="ECO:0000313" key="4">
    <source>
        <dbReference type="EMBL" id="MBD8870864.1"/>
    </source>
</evidence>
<dbReference type="AlphaFoldDB" id="A0A927K5F0"/>